<dbReference type="InterPro" id="IPR036361">
    <property type="entry name" value="SAP_dom_sf"/>
</dbReference>
<feature type="region of interest" description="Disordered" evidence="3">
    <location>
        <begin position="44"/>
        <end position="128"/>
    </location>
</feature>
<sequence length="255" mass="26564">MTPHTETSLKALTVPKLKDLLTAASLSTVGKKDELIARLLEAKVENGSSASAEPEAAATSTTTTKVEPIALTENAVASSTEAPSTDAASVTPAAPAPAATPAVPEPTAEEKAERLRLEQEKRAARAARFGVVGNGATAAAAVDEMAKAKEERAKRFGLPQEGEKEKQDQLDKSLSALDRPLGEKRAREPKAPKPATGAPNSAAATPAKAAAPAEKEKEIDPELAAKIAQEEERKRKRAERFGAPAPVEKKAKTAA</sequence>
<evidence type="ECO:0000256" key="2">
    <source>
        <dbReference type="ARBA" id="ARBA00046328"/>
    </source>
</evidence>
<evidence type="ECO:0000313" key="5">
    <source>
        <dbReference type="EMBL" id="SGZ26995.1"/>
    </source>
</evidence>
<dbReference type="InterPro" id="IPR003034">
    <property type="entry name" value="SAP_dom"/>
</dbReference>
<protein>
    <submittedName>
        <fullName evidence="5">BQ5605_C025g10020 protein</fullName>
    </submittedName>
</protein>
<dbReference type="GO" id="GO:0005634">
    <property type="term" value="C:nucleus"/>
    <property type="evidence" value="ECO:0007669"/>
    <property type="project" value="TreeGrafter"/>
</dbReference>
<dbReference type="SMART" id="SM00513">
    <property type="entry name" value="SAP"/>
    <property type="match status" value="1"/>
</dbReference>
<evidence type="ECO:0000313" key="6">
    <source>
        <dbReference type="Proteomes" id="UP000249464"/>
    </source>
</evidence>
<keyword evidence="6" id="KW-1185">Reference proteome</keyword>
<dbReference type="PROSITE" id="PS50800">
    <property type="entry name" value="SAP"/>
    <property type="match status" value="1"/>
</dbReference>
<evidence type="ECO:0000256" key="3">
    <source>
        <dbReference type="SAM" id="MobiDB-lite"/>
    </source>
</evidence>
<dbReference type="PANTHER" id="PTHR46551:SF1">
    <property type="entry name" value="SAP DOMAIN-CONTAINING RIBONUCLEOPROTEIN"/>
    <property type="match status" value="1"/>
</dbReference>
<dbReference type="AlphaFoldDB" id="A0A2X0NF57"/>
<organism evidence="5 6">
    <name type="scientific">Microbotryum silenes-dioicae</name>
    <dbReference type="NCBI Taxonomy" id="796604"/>
    <lineage>
        <taxon>Eukaryota</taxon>
        <taxon>Fungi</taxon>
        <taxon>Dikarya</taxon>
        <taxon>Basidiomycota</taxon>
        <taxon>Pucciniomycotina</taxon>
        <taxon>Microbotryomycetes</taxon>
        <taxon>Microbotryales</taxon>
        <taxon>Microbotryaceae</taxon>
        <taxon>Microbotryum</taxon>
    </lineage>
</organism>
<evidence type="ECO:0000256" key="1">
    <source>
        <dbReference type="ARBA" id="ARBA00022553"/>
    </source>
</evidence>
<feature type="domain" description="SAP" evidence="4">
    <location>
        <begin position="9"/>
        <end position="43"/>
    </location>
</feature>
<comment type="similarity">
    <text evidence="2">Belongs to the SAP domain-containing ribonucleoprotein family.</text>
</comment>
<keyword evidence="1" id="KW-0597">Phosphoprotein</keyword>
<dbReference type="GO" id="GO:0016973">
    <property type="term" value="P:poly(A)+ mRNA export from nucleus"/>
    <property type="evidence" value="ECO:0007669"/>
    <property type="project" value="TreeGrafter"/>
</dbReference>
<feature type="region of interest" description="Disordered" evidence="3">
    <location>
        <begin position="142"/>
        <end position="255"/>
    </location>
</feature>
<reference evidence="5 6" key="1">
    <citation type="submission" date="2016-11" db="EMBL/GenBank/DDBJ databases">
        <authorList>
            <person name="Jaros S."/>
            <person name="Januszkiewicz K."/>
            <person name="Wedrychowicz H."/>
        </authorList>
    </citation>
    <scope>NUCLEOTIDE SEQUENCE [LARGE SCALE GENOMIC DNA]</scope>
</reference>
<dbReference type="SUPFAM" id="SSF68906">
    <property type="entry name" value="SAP domain"/>
    <property type="match status" value="1"/>
</dbReference>
<dbReference type="PANTHER" id="PTHR46551">
    <property type="entry name" value="SAP DOMAIN-CONTAINING RIBONUCLEOPROTEIN"/>
    <property type="match status" value="1"/>
</dbReference>
<feature type="compositionally biased region" description="Basic and acidic residues" evidence="3">
    <location>
        <begin position="180"/>
        <end position="191"/>
    </location>
</feature>
<feature type="compositionally biased region" description="Low complexity" evidence="3">
    <location>
        <begin position="193"/>
        <end position="212"/>
    </location>
</feature>
<feature type="compositionally biased region" description="Basic and acidic residues" evidence="3">
    <location>
        <begin position="161"/>
        <end position="171"/>
    </location>
</feature>
<feature type="compositionally biased region" description="Low complexity" evidence="3">
    <location>
        <begin position="48"/>
        <end position="64"/>
    </location>
</feature>
<feature type="compositionally biased region" description="Low complexity" evidence="3">
    <location>
        <begin position="82"/>
        <end position="106"/>
    </location>
</feature>
<dbReference type="InterPro" id="IPR052240">
    <property type="entry name" value="SAP_domain_ribonucleoprotein"/>
</dbReference>
<dbReference type="Proteomes" id="UP000249464">
    <property type="component" value="Unassembled WGS sequence"/>
</dbReference>
<proteinExistence type="inferred from homology"/>
<feature type="compositionally biased region" description="Basic and acidic residues" evidence="3">
    <location>
        <begin position="144"/>
        <end position="154"/>
    </location>
</feature>
<name>A0A2X0NF57_9BASI</name>
<dbReference type="Gene3D" id="1.10.720.30">
    <property type="entry name" value="SAP domain"/>
    <property type="match status" value="1"/>
</dbReference>
<evidence type="ECO:0000259" key="4">
    <source>
        <dbReference type="PROSITE" id="PS50800"/>
    </source>
</evidence>
<accession>A0A2X0NF57</accession>
<gene>
    <name evidence="5" type="primary">BQ5605_C025g10020</name>
    <name evidence="5" type="ORF">BQ5605_C025G10020</name>
</gene>
<dbReference type="EMBL" id="FQNC01000087">
    <property type="protein sequence ID" value="SGZ26995.1"/>
    <property type="molecule type" value="Genomic_DNA"/>
</dbReference>
<dbReference type="Pfam" id="PF02037">
    <property type="entry name" value="SAP"/>
    <property type="match status" value="1"/>
</dbReference>
<feature type="compositionally biased region" description="Basic and acidic residues" evidence="3">
    <location>
        <begin position="108"/>
        <end position="123"/>
    </location>
</feature>